<dbReference type="Pfam" id="PF24883">
    <property type="entry name" value="NPHP3_N"/>
    <property type="match status" value="1"/>
</dbReference>
<proteinExistence type="predicted"/>
<evidence type="ECO:0000313" key="3">
    <source>
        <dbReference type="EMBL" id="KAF2742952.1"/>
    </source>
</evidence>
<evidence type="ECO:0000313" key="4">
    <source>
        <dbReference type="Proteomes" id="UP000799440"/>
    </source>
</evidence>
<dbReference type="InterPro" id="IPR056884">
    <property type="entry name" value="NPHP3-like_N"/>
</dbReference>
<feature type="domain" description="Nephrocystin 3-like N-terminal" evidence="2">
    <location>
        <begin position="1"/>
        <end position="98"/>
    </location>
</feature>
<dbReference type="PANTHER" id="PTHR10039">
    <property type="entry name" value="AMELOGENIN"/>
    <property type="match status" value="1"/>
</dbReference>
<gene>
    <name evidence="3" type="ORF">M011DRAFT_497243</name>
</gene>
<protein>
    <recommendedName>
        <fullName evidence="2">Nephrocystin 3-like N-terminal domain-containing protein</fullName>
    </recommendedName>
</protein>
<dbReference type="OrthoDB" id="194358at2759"/>
<accession>A0A6A6UXE7</accession>
<keyword evidence="1" id="KW-0677">Repeat</keyword>
<keyword evidence="4" id="KW-1185">Reference proteome</keyword>
<dbReference type="Proteomes" id="UP000799440">
    <property type="component" value="Unassembled WGS sequence"/>
</dbReference>
<dbReference type="PANTHER" id="PTHR10039:SF5">
    <property type="entry name" value="NACHT DOMAIN-CONTAINING PROTEIN"/>
    <property type="match status" value="1"/>
</dbReference>
<evidence type="ECO:0000259" key="2">
    <source>
        <dbReference type="Pfam" id="PF24883"/>
    </source>
</evidence>
<organism evidence="3 4">
    <name type="scientific">Sporormia fimetaria CBS 119925</name>
    <dbReference type="NCBI Taxonomy" id="1340428"/>
    <lineage>
        <taxon>Eukaryota</taxon>
        <taxon>Fungi</taxon>
        <taxon>Dikarya</taxon>
        <taxon>Ascomycota</taxon>
        <taxon>Pezizomycotina</taxon>
        <taxon>Dothideomycetes</taxon>
        <taxon>Pleosporomycetidae</taxon>
        <taxon>Pleosporales</taxon>
        <taxon>Sporormiaceae</taxon>
        <taxon>Sporormia</taxon>
    </lineage>
</organism>
<reference evidence="3" key="1">
    <citation type="journal article" date="2020" name="Stud. Mycol.">
        <title>101 Dothideomycetes genomes: a test case for predicting lifestyles and emergence of pathogens.</title>
        <authorList>
            <person name="Haridas S."/>
            <person name="Albert R."/>
            <person name="Binder M."/>
            <person name="Bloem J."/>
            <person name="Labutti K."/>
            <person name="Salamov A."/>
            <person name="Andreopoulos B."/>
            <person name="Baker S."/>
            <person name="Barry K."/>
            <person name="Bills G."/>
            <person name="Bluhm B."/>
            <person name="Cannon C."/>
            <person name="Castanera R."/>
            <person name="Culley D."/>
            <person name="Daum C."/>
            <person name="Ezra D."/>
            <person name="Gonzalez J."/>
            <person name="Henrissat B."/>
            <person name="Kuo A."/>
            <person name="Liang C."/>
            <person name="Lipzen A."/>
            <person name="Lutzoni F."/>
            <person name="Magnuson J."/>
            <person name="Mondo S."/>
            <person name="Nolan M."/>
            <person name="Ohm R."/>
            <person name="Pangilinan J."/>
            <person name="Park H.-J."/>
            <person name="Ramirez L."/>
            <person name="Alfaro M."/>
            <person name="Sun H."/>
            <person name="Tritt A."/>
            <person name="Yoshinaga Y."/>
            <person name="Zwiers L.-H."/>
            <person name="Turgeon B."/>
            <person name="Goodwin S."/>
            <person name="Spatafora J."/>
            <person name="Crous P."/>
            <person name="Grigoriev I."/>
        </authorList>
    </citation>
    <scope>NUCLEOTIDE SEQUENCE</scope>
    <source>
        <strain evidence="3">CBS 119925</strain>
    </source>
</reference>
<evidence type="ECO:0000256" key="1">
    <source>
        <dbReference type="ARBA" id="ARBA00022737"/>
    </source>
</evidence>
<sequence>MYRHILLQLLEQRTETRHILSSPNTIASFDRYEWTVEVLQDLLEQAVLSLGTDPVLCYVDALDECKEDDIREMIEHFEHIAEAAIPRGIRFRMCFASRLYPRITMARNIDLQLVGHEGHEQDIANYIQSNLAIGKSRYAEIIRAEIRDKAQGVFMWVILVVRMLKEEYDRGNLDTLRARLNKIPQKLHDLLEDILTRETANLDAMLLSIQRVLFARSPLSPEELYYAMQSGLSENDPGILGKWDPTGTPLDAMENFVLTSSKGLTEVTRSKQPKVQFIHESVRFSA</sequence>
<dbReference type="EMBL" id="MU006602">
    <property type="protein sequence ID" value="KAF2742952.1"/>
    <property type="molecule type" value="Genomic_DNA"/>
</dbReference>
<name>A0A6A6UXE7_9PLEO</name>
<dbReference type="AlphaFoldDB" id="A0A6A6UXE7"/>